<keyword evidence="2" id="KW-0813">Transport</keyword>
<protein>
    <recommendedName>
        <fullName evidence="7">H(+)/Pi cotransporter</fullName>
    </recommendedName>
</protein>
<evidence type="ECO:0000256" key="9">
    <source>
        <dbReference type="SAM" id="MobiDB-lite"/>
    </source>
</evidence>
<sequence>MVQDRKVLDALDTAKTQWYHFTAVVIAGMGFFTDAYDLFSISLVTKLLGRIYYFNPASKSPGSLPPNVSAAVNGVAFCGTLAGQLFFGWLGDKMGRKKVYGMTLMLMVICCLASGLSFGSSAKGVMATLCFFRFWLGFGIGGDYPLSATIMSEYANKRTRGAFIAAVFAMQGFGNLTGGIVAIIVSAAFKSRFDAPAYRDDRAGSTVPQADYAWRIVLMFGAIPALLTYYWRMKMPETARYTALVAKNDKKAAADMARVLNVELVDEQEKAAAATAAAAEEEAARREQYGLFSREFARRHGHHLLGTTVCWFVLDIAYYSQNLFQKDIYTALGGFFLMTAFMLGLAVPYHHWTTPGNHVGFVVMYAFTFFFANFGPNSTTFIVPAEIFPARLRSTCHGISSAAGKMGAIVGSFGFLYAAQSTDPSKTDAGYPRGIGVRNSLFLLAGCNVVGFLFTFLVPESKGKSLEELSGENEMEAEPAAATNSYRQTVPDSGQSE</sequence>
<keyword evidence="2" id="KW-0592">Phosphate transport</keyword>
<dbReference type="SUPFAM" id="SSF103473">
    <property type="entry name" value="MFS general substrate transporter"/>
    <property type="match status" value="1"/>
</dbReference>
<dbReference type="InterPro" id="IPR020846">
    <property type="entry name" value="MFS_dom"/>
</dbReference>
<dbReference type="GO" id="GO:0006817">
    <property type="term" value="P:phosphate ion transport"/>
    <property type="evidence" value="ECO:0007669"/>
    <property type="project" value="UniProtKB-KW"/>
</dbReference>
<name>A0A0E0P5K4_ORYRU</name>
<keyword evidence="13" id="KW-1185">Reference proteome</keyword>
<dbReference type="Pfam" id="PF00083">
    <property type="entry name" value="Sugar_tr"/>
    <property type="match status" value="2"/>
</dbReference>
<feature type="transmembrane region" description="Helical" evidence="10">
    <location>
        <begin position="361"/>
        <end position="383"/>
    </location>
</feature>
<evidence type="ECO:0000313" key="12">
    <source>
        <dbReference type="EnsemblPlants" id="ORUFI04G03890.1"/>
    </source>
</evidence>
<dbReference type="InterPro" id="IPR036259">
    <property type="entry name" value="MFS_trans_sf"/>
</dbReference>
<dbReference type="Proteomes" id="UP000008022">
    <property type="component" value="Unassembled WGS sequence"/>
</dbReference>
<dbReference type="HOGENOM" id="CLU_001265_46_14_1"/>
<evidence type="ECO:0000256" key="8">
    <source>
        <dbReference type="ARBA" id="ARBA00044504"/>
    </source>
</evidence>
<organism evidence="12 13">
    <name type="scientific">Oryza rufipogon</name>
    <name type="common">Brownbeard rice</name>
    <name type="synonym">Asian wild rice</name>
    <dbReference type="NCBI Taxonomy" id="4529"/>
    <lineage>
        <taxon>Eukaryota</taxon>
        <taxon>Viridiplantae</taxon>
        <taxon>Streptophyta</taxon>
        <taxon>Embryophyta</taxon>
        <taxon>Tracheophyta</taxon>
        <taxon>Spermatophyta</taxon>
        <taxon>Magnoliopsida</taxon>
        <taxon>Liliopsida</taxon>
        <taxon>Poales</taxon>
        <taxon>Poaceae</taxon>
        <taxon>BOP clade</taxon>
        <taxon>Oryzoideae</taxon>
        <taxon>Oryzeae</taxon>
        <taxon>Oryzinae</taxon>
        <taxon>Oryza</taxon>
    </lineage>
</organism>
<feature type="transmembrane region" description="Helical" evidence="10">
    <location>
        <begin position="403"/>
        <end position="420"/>
    </location>
</feature>
<dbReference type="eggNOG" id="KOG0252">
    <property type="taxonomic scope" value="Eukaryota"/>
</dbReference>
<feature type="compositionally biased region" description="Polar residues" evidence="9">
    <location>
        <begin position="482"/>
        <end position="497"/>
    </location>
</feature>
<feature type="transmembrane region" description="Helical" evidence="10">
    <location>
        <begin position="212"/>
        <end position="231"/>
    </location>
</feature>
<evidence type="ECO:0000256" key="4">
    <source>
        <dbReference type="ARBA" id="ARBA00022847"/>
    </source>
</evidence>
<evidence type="ECO:0000313" key="13">
    <source>
        <dbReference type="Proteomes" id="UP000008022"/>
    </source>
</evidence>
<dbReference type="GO" id="GO:0016020">
    <property type="term" value="C:membrane"/>
    <property type="evidence" value="ECO:0007669"/>
    <property type="project" value="UniProtKB-SubCell"/>
</dbReference>
<keyword evidence="5 10" id="KW-1133">Transmembrane helix</keyword>
<evidence type="ECO:0000256" key="2">
    <source>
        <dbReference type="ARBA" id="ARBA00022592"/>
    </source>
</evidence>
<reference evidence="12" key="2">
    <citation type="submission" date="2015-06" db="UniProtKB">
        <authorList>
            <consortium name="EnsemblPlants"/>
        </authorList>
    </citation>
    <scope>IDENTIFICATION</scope>
</reference>
<dbReference type="PANTHER" id="PTHR24064">
    <property type="entry name" value="SOLUTE CARRIER FAMILY 22 MEMBER"/>
    <property type="match status" value="1"/>
</dbReference>
<feature type="transmembrane region" description="Helical" evidence="10">
    <location>
        <begin position="68"/>
        <end position="87"/>
    </location>
</feature>
<keyword evidence="6 10" id="KW-0472">Membrane</keyword>
<dbReference type="PROSITE" id="PS50850">
    <property type="entry name" value="MFS"/>
    <property type="match status" value="1"/>
</dbReference>
<evidence type="ECO:0000256" key="7">
    <source>
        <dbReference type="ARBA" id="ARBA00032043"/>
    </source>
</evidence>
<reference evidence="13" key="1">
    <citation type="submission" date="2013-06" db="EMBL/GenBank/DDBJ databases">
        <authorList>
            <person name="Zhao Q."/>
        </authorList>
    </citation>
    <scope>NUCLEOTIDE SEQUENCE</scope>
    <source>
        <strain evidence="13">cv. W1943</strain>
    </source>
</reference>
<feature type="transmembrane region" description="Helical" evidence="10">
    <location>
        <begin position="21"/>
        <end position="48"/>
    </location>
</feature>
<dbReference type="EnsemblPlants" id="ORUFI04G03890.1">
    <property type="protein sequence ID" value="ORUFI04G03890.1"/>
    <property type="gene ID" value="ORUFI04G03890"/>
</dbReference>
<feature type="transmembrane region" description="Helical" evidence="10">
    <location>
        <begin position="162"/>
        <end position="189"/>
    </location>
</feature>
<feature type="transmembrane region" description="Helical" evidence="10">
    <location>
        <begin position="440"/>
        <end position="458"/>
    </location>
</feature>
<dbReference type="OMA" id="MIMVLCC"/>
<comment type="subcellular location">
    <subcellularLocation>
        <location evidence="1">Membrane</location>
        <topology evidence="1">Multi-pass membrane protein</topology>
    </subcellularLocation>
</comment>
<evidence type="ECO:0000256" key="6">
    <source>
        <dbReference type="ARBA" id="ARBA00023136"/>
    </source>
</evidence>
<dbReference type="CDD" id="cd17364">
    <property type="entry name" value="MFS_PhT"/>
    <property type="match status" value="1"/>
</dbReference>
<evidence type="ECO:0000256" key="5">
    <source>
        <dbReference type="ARBA" id="ARBA00022989"/>
    </source>
</evidence>
<dbReference type="InterPro" id="IPR005828">
    <property type="entry name" value="MFS_sugar_transport-like"/>
</dbReference>
<keyword evidence="3 10" id="KW-0812">Transmembrane</keyword>
<feature type="region of interest" description="Disordered" evidence="9">
    <location>
        <begin position="467"/>
        <end position="497"/>
    </location>
</feature>
<keyword evidence="4" id="KW-0769">Symport</keyword>
<comment type="similarity">
    <text evidence="8">Belongs to the major facilitator superfamily. Phosphate:H(+) symporter (TC 2.A.1.9) family.</text>
</comment>
<evidence type="ECO:0000256" key="1">
    <source>
        <dbReference type="ARBA" id="ARBA00004141"/>
    </source>
</evidence>
<feature type="transmembrane region" description="Helical" evidence="10">
    <location>
        <begin position="328"/>
        <end position="349"/>
    </location>
</feature>
<feature type="transmembrane region" description="Helical" evidence="10">
    <location>
        <begin position="99"/>
        <end position="118"/>
    </location>
</feature>
<dbReference type="AlphaFoldDB" id="A0A0E0P5K4"/>
<evidence type="ECO:0000256" key="10">
    <source>
        <dbReference type="SAM" id="Phobius"/>
    </source>
</evidence>
<dbReference type="FunFam" id="1.20.1250.20:FF:000492">
    <property type="entry name" value="Probable inorganic phosphate transporter 1-5"/>
    <property type="match status" value="1"/>
</dbReference>
<dbReference type="GO" id="GO:0015293">
    <property type="term" value="F:symporter activity"/>
    <property type="evidence" value="ECO:0007669"/>
    <property type="project" value="UniProtKB-KW"/>
</dbReference>
<dbReference type="Gene3D" id="1.20.1250.20">
    <property type="entry name" value="MFS general substrate transporter like domains"/>
    <property type="match status" value="3"/>
</dbReference>
<dbReference type="Gramene" id="ORUFI04G03890.1">
    <property type="protein sequence ID" value="ORUFI04G03890.1"/>
    <property type="gene ID" value="ORUFI04G03890"/>
</dbReference>
<accession>A0A0E0P5K4</accession>
<evidence type="ECO:0000259" key="11">
    <source>
        <dbReference type="PROSITE" id="PS50850"/>
    </source>
</evidence>
<evidence type="ECO:0000256" key="3">
    <source>
        <dbReference type="ARBA" id="ARBA00022692"/>
    </source>
</evidence>
<feature type="domain" description="Major facilitator superfamily (MFS) profile" evidence="11">
    <location>
        <begin position="23"/>
        <end position="463"/>
    </location>
</feature>
<proteinExistence type="inferred from homology"/>
<dbReference type="STRING" id="4529.A0A0E0P5K4"/>